<protein>
    <recommendedName>
        <fullName evidence="4">Transposase Tc1-like domain-containing protein</fullName>
    </recommendedName>
</protein>
<organism evidence="2 3">
    <name type="scientific">Oryzias latipes</name>
    <name type="common">Japanese rice fish</name>
    <name type="synonym">Japanese killifish</name>
    <dbReference type="NCBI Taxonomy" id="8090"/>
    <lineage>
        <taxon>Eukaryota</taxon>
        <taxon>Metazoa</taxon>
        <taxon>Chordata</taxon>
        <taxon>Craniata</taxon>
        <taxon>Vertebrata</taxon>
        <taxon>Euteleostomi</taxon>
        <taxon>Actinopterygii</taxon>
        <taxon>Neopterygii</taxon>
        <taxon>Teleostei</taxon>
        <taxon>Neoteleostei</taxon>
        <taxon>Acanthomorphata</taxon>
        <taxon>Ovalentaria</taxon>
        <taxon>Atherinomorphae</taxon>
        <taxon>Beloniformes</taxon>
        <taxon>Adrianichthyidae</taxon>
        <taxon>Oryziinae</taxon>
        <taxon>Oryzias</taxon>
    </lineage>
</organism>
<reference evidence="2 3" key="2">
    <citation type="submission" date="2017-04" db="EMBL/GenBank/DDBJ databases">
        <title>CpG methylation of centromeres and impact of large insertions on vertebrate speciation.</title>
        <authorList>
            <person name="Ichikawa K."/>
            <person name="Yoshimura J."/>
            <person name="Morishita S."/>
        </authorList>
    </citation>
    <scope>NUCLEOTIDE SEQUENCE</scope>
    <source>
        <strain evidence="2 3">HSOK</strain>
    </source>
</reference>
<accession>A0A3P9I9K5</accession>
<evidence type="ECO:0008006" key="4">
    <source>
        <dbReference type="Google" id="ProtNLM"/>
    </source>
</evidence>
<evidence type="ECO:0000313" key="2">
    <source>
        <dbReference type="Ensembl" id="ENSORLP00015016736.1"/>
    </source>
</evidence>
<proteinExistence type="predicted"/>
<dbReference type="Proteomes" id="UP000265200">
    <property type="component" value="Chromosome 5"/>
</dbReference>
<evidence type="ECO:0000256" key="1">
    <source>
        <dbReference type="SAM" id="MobiDB-lite"/>
    </source>
</evidence>
<feature type="region of interest" description="Disordered" evidence="1">
    <location>
        <begin position="1"/>
        <end position="21"/>
    </location>
</feature>
<reference evidence="2" key="4">
    <citation type="submission" date="2025-09" db="UniProtKB">
        <authorList>
            <consortium name="Ensembl"/>
        </authorList>
    </citation>
    <scope>IDENTIFICATION</scope>
    <source>
        <strain evidence="2">HSOK</strain>
    </source>
</reference>
<reference evidence="2" key="3">
    <citation type="submission" date="2025-08" db="UniProtKB">
        <authorList>
            <consortium name="Ensembl"/>
        </authorList>
    </citation>
    <scope>IDENTIFICATION</scope>
    <source>
        <strain evidence="2">HSOK</strain>
    </source>
</reference>
<sequence>KPRNPRLQVGSRRSDVAGGLGKSQSVIRRLASRCRTTGRVCDRPRSGALSVTDHNHDQNLRSSDLRHDVRGTGVSRLTIPNQLHRFDWNARRPLQWTHNHVTWTMQQWSTVLFTGEVWVTVHRNDGRQSC</sequence>
<dbReference type="Ensembl" id="ENSORLT00015025031.1">
    <property type="protein sequence ID" value="ENSORLP00015016736.1"/>
    <property type="gene ID" value="ENSORLG00015017717.1"/>
</dbReference>
<evidence type="ECO:0000313" key="3">
    <source>
        <dbReference type="Proteomes" id="UP000265200"/>
    </source>
</evidence>
<name>A0A3P9I9K5_ORYLA</name>
<reference key="1">
    <citation type="journal article" date="2007" name="Nature">
        <title>The medaka draft genome and insights into vertebrate genome evolution.</title>
        <authorList>
            <person name="Kasahara M."/>
            <person name="Naruse K."/>
            <person name="Sasaki S."/>
            <person name="Nakatani Y."/>
            <person name="Qu W."/>
            <person name="Ahsan B."/>
            <person name="Yamada T."/>
            <person name="Nagayasu Y."/>
            <person name="Doi K."/>
            <person name="Kasai Y."/>
            <person name="Jindo T."/>
            <person name="Kobayashi D."/>
            <person name="Shimada A."/>
            <person name="Toyoda A."/>
            <person name="Kuroki Y."/>
            <person name="Fujiyama A."/>
            <person name="Sasaki T."/>
            <person name="Shimizu A."/>
            <person name="Asakawa S."/>
            <person name="Shimizu N."/>
            <person name="Hashimoto S."/>
            <person name="Yang J."/>
            <person name="Lee Y."/>
            <person name="Matsushima K."/>
            <person name="Sugano S."/>
            <person name="Sakaizumi M."/>
            <person name="Narita T."/>
            <person name="Ohishi K."/>
            <person name="Haga S."/>
            <person name="Ohta F."/>
            <person name="Nomoto H."/>
            <person name="Nogata K."/>
            <person name="Morishita T."/>
            <person name="Endo T."/>
            <person name="Shin-I T."/>
            <person name="Takeda H."/>
            <person name="Morishita S."/>
            <person name="Kohara Y."/>
        </authorList>
    </citation>
    <scope>NUCLEOTIDE SEQUENCE [LARGE SCALE GENOMIC DNA]</scope>
    <source>
        <strain>Hd-rR</strain>
    </source>
</reference>
<dbReference type="AlphaFoldDB" id="A0A3P9I9K5"/>